<gene>
    <name evidence="2" type="ORF">HMPREF9488_00167</name>
</gene>
<name>E7G5X9_9FIRM</name>
<dbReference type="GeneID" id="78229408"/>
<proteinExistence type="predicted"/>
<reference evidence="2 3" key="1">
    <citation type="submission" date="2010-12" db="EMBL/GenBank/DDBJ databases">
        <title>The Genome Sequence of Coprobacillus sp. strain 29_1.</title>
        <authorList>
            <consortium name="The Broad Institute Genome Sequencing Platform"/>
            <person name="Earl A."/>
            <person name="Ward D."/>
            <person name="Feldgarden M."/>
            <person name="Gevers D."/>
            <person name="Daigneault M."/>
            <person name="Sibley C.D."/>
            <person name="White A."/>
            <person name="Strauss J."/>
            <person name="Allen-Vercoe E."/>
            <person name="Young S.K."/>
            <person name="Zeng Q."/>
            <person name="Gargeya S."/>
            <person name="Fitzgerald M."/>
            <person name="Haas B."/>
            <person name="Abouelleil A."/>
            <person name="Alvarado L."/>
            <person name="Arachchi H.M."/>
            <person name="Berlin A."/>
            <person name="Brown A."/>
            <person name="Chapman S.B."/>
            <person name="Chen Z."/>
            <person name="Dunbar C."/>
            <person name="Freedman E."/>
            <person name="Gearin G."/>
            <person name="Gellesch M."/>
            <person name="Goldberg J."/>
            <person name="Griggs A."/>
            <person name="Gujja S."/>
            <person name="Heilman E."/>
            <person name="Heiman D."/>
            <person name="Howarth C."/>
            <person name="Larson L."/>
            <person name="Lui A."/>
            <person name="MacDonald P.J.P."/>
            <person name="Mehta T."/>
            <person name="Montmayeur A."/>
            <person name="Murphy C."/>
            <person name="Neiman D."/>
            <person name="Pearson M."/>
            <person name="Priest M."/>
            <person name="Roberts A."/>
            <person name="Saif S."/>
            <person name="Shea T."/>
            <person name="Shenoy N."/>
            <person name="Sisk P."/>
            <person name="Stolte C."/>
            <person name="Sykes S."/>
            <person name="White J."/>
            <person name="Yandava C."/>
            <person name="Nusbaum C."/>
            <person name="Birren B."/>
        </authorList>
    </citation>
    <scope>NUCLEOTIDE SEQUENCE [LARGE SCALE GENOMIC DNA]</scope>
    <source>
        <strain evidence="2 3">29_1</strain>
    </source>
</reference>
<evidence type="ECO:0000313" key="3">
    <source>
        <dbReference type="Proteomes" id="UP000003157"/>
    </source>
</evidence>
<sequence>MAINRIENTAQIISDCLVIDSNTVETIVRIPPTIYKEVDKCEACVGDILTYTITIRNNSLCPLKNIVFNDRIPYGTDYILNTFEVDDVPQVPSIDDYTLYYTIPTIEPMGTVVIRFQVQVRE</sequence>
<accession>E7G5X9</accession>
<dbReference type="NCBIfam" id="TIGR01451">
    <property type="entry name" value="B_ant_repeat"/>
    <property type="match status" value="1"/>
</dbReference>
<dbReference type="InterPro" id="IPR001434">
    <property type="entry name" value="OmcB-like_DUF11"/>
</dbReference>
<protein>
    <recommendedName>
        <fullName evidence="1">DUF11 domain-containing protein</fullName>
    </recommendedName>
</protein>
<evidence type="ECO:0000313" key="2">
    <source>
        <dbReference type="EMBL" id="EFW06630.1"/>
    </source>
</evidence>
<dbReference type="PANTHER" id="PTHR34819">
    <property type="entry name" value="LARGE CYSTEINE-RICH PERIPLASMIC PROTEIN OMCB"/>
    <property type="match status" value="1"/>
</dbReference>
<dbReference type="RefSeq" id="WP_008787295.1">
    <property type="nucleotide sequence ID" value="NZ_AKCB01000001.1"/>
</dbReference>
<dbReference type="AlphaFoldDB" id="E7G5X9"/>
<dbReference type="Pfam" id="PF01345">
    <property type="entry name" value="DUF11"/>
    <property type="match status" value="1"/>
</dbReference>
<comment type="caution">
    <text evidence="2">The sequence shown here is derived from an EMBL/GenBank/DDBJ whole genome shotgun (WGS) entry which is preliminary data.</text>
</comment>
<dbReference type="InterPro" id="IPR051172">
    <property type="entry name" value="Chlamydia_OmcB"/>
</dbReference>
<dbReference type="STRING" id="100884.GCA_000269565_01533"/>
<dbReference type="InterPro" id="IPR047589">
    <property type="entry name" value="DUF11_rpt"/>
</dbReference>
<dbReference type="Proteomes" id="UP000003157">
    <property type="component" value="Unassembled WGS sequence"/>
</dbReference>
<evidence type="ECO:0000259" key="1">
    <source>
        <dbReference type="Pfam" id="PF01345"/>
    </source>
</evidence>
<dbReference type="Gene3D" id="2.60.40.740">
    <property type="match status" value="1"/>
</dbReference>
<feature type="domain" description="DUF11" evidence="1">
    <location>
        <begin position="34"/>
        <end position="120"/>
    </location>
</feature>
<organism evidence="2 3">
    <name type="scientific">Coprobacillus cateniformis</name>
    <dbReference type="NCBI Taxonomy" id="100884"/>
    <lineage>
        <taxon>Bacteria</taxon>
        <taxon>Bacillati</taxon>
        <taxon>Bacillota</taxon>
        <taxon>Erysipelotrichia</taxon>
        <taxon>Erysipelotrichales</taxon>
        <taxon>Coprobacillaceae</taxon>
        <taxon>Coprobacillus</taxon>
    </lineage>
</organism>
<keyword evidence="3" id="KW-1185">Reference proteome</keyword>
<dbReference type="EMBL" id="ADKX01000001">
    <property type="protein sequence ID" value="EFW06630.1"/>
    <property type="molecule type" value="Genomic_DNA"/>
</dbReference>
<dbReference type="eggNOG" id="COG1361">
    <property type="taxonomic scope" value="Bacteria"/>
</dbReference>
<dbReference type="HOGENOM" id="CLU_161878_0_0_9"/>
<dbReference type="OrthoDB" id="21834at2"/>